<dbReference type="GO" id="GO:0003677">
    <property type="term" value="F:DNA binding"/>
    <property type="evidence" value="ECO:0007669"/>
    <property type="project" value="UniProtKB-KW"/>
</dbReference>
<reference evidence="1" key="1">
    <citation type="submission" date="2013-12" db="EMBL/GenBank/DDBJ databases">
        <authorList>
            <person name="Omoto C.K."/>
            <person name="Sibley D."/>
            <person name="Venepally P."/>
            <person name="Hadjithomas M."/>
            <person name="Karamycheva S."/>
            <person name="Brunk B."/>
            <person name="Roos D."/>
            <person name="Caler E."/>
            <person name="Lorenzi H."/>
        </authorList>
    </citation>
    <scope>NUCLEOTIDE SEQUENCE</scope>
</reference>
<proteinExistence type="predicted"/>
<dbReference type="RefSeq" id="XP_011134707.1">
    <property type="nucleotide sequence ID" value="XM_011136405.1"/>
</dbReference>
<sequence>MNPAPSVEDLVQERFDQMHARFDRFEQDMRTMAETVALQARYQLAVTPPIPQEQQREAVLLGDERFKIFAEQVDRRVRQHRPLMQETIDRLNSE</sequence>
<dbReference type="AlphaFoldDB" id="A0A023AVY6"/>
<protein>
    <submittedName>
        <fullName evidence="1">CopG/DNA-binding domain protein</fullName>
    </submittedName>
</protein>
<dbReference type="Proteomes" id="UP000019763">
    <property type="component" value="Unassembled WGS sequence"/>
</dbReference>
<organism evidence="1 2">
    <name type="scientific">Gregarina niphandrodes</name>
    <name type="common">Septate eugregarine</name>
    <dbReference type="NCBI Taxonomy" id="110365"/>
    <lineage>
        <taxon>Eukaryota</taxon>
        <taxon>Sar</taxon>
        <taxon>Alveolata</taxon>
        <taxon>Apicomplexa</taxon>
        <taxon>Conoidasida</taxon>
        <taxon>Gregarinasina</taxon>
        <taxon>Eugregarinorida</taxon>
        <taxon>Gregarinidae</taxon>
        <taxon>Gregarina</taxon>
    </lineage>
</organism>
<accession>A0A023AVY6</accession>
<feature type="non-terminal residue" evidence="1">
    <location>
        <position position="94"/>
    </location>
</feature>
<keyword evidence="2" id="KW-1185">Reference proteome</keyword>
<name>A0A023AVY6_GRENI</name>
<dbReference type="GeneID" id="22916866"/>
<dbReference type="VEuPathDB" id="CryptoDB:GNI_243720"/>
<comment type="caution">
    <text evidence="1">The sequence shown here is derived from an EMBL/GenBank/DDBJ whole genome shotgun (WGS) entry which is preliminary data.</text>
</comment>
<evidence type="ECO:0000313" key="2">
    <source>
        <dbReference type="Proteomes" id="UP000019763"/>
    </source>
</evidence>
<evidence type="ECO:0000313" key="1">
    <source>
        <dbReference type="EMBL" id="EZG42613.1"/>
    </source>
</evidence>
<gene>
    <name evidence="1" type="ORF">GNI_243720</name>
</gene>
<dbReference type="EMBL" id="AFNH02001970">
    <property type="protein sequence ID" value="EZG42613.1"/>
    <property type="molecule type" value="Genomic_DNA"/>
</dbReference>